<dbReference type="CDD" id="cd05237">
    <property type="entry name" value="UDP_invert_4-6DH_SDR_e"/>
    <property type="match status" value="1"/>
</dbReference>
<name>A0A0G0X5Y8_9BACT</name>
<evidence type="ECO:0000256" key="1">
    <source>
        <dbReference type="ARBA" id="ARBA00007430"/>
    </source>
</evidence>
<evidence type="ECO:0000313" key="4">
    <source>
        <dbReference type="Proteomes" id="UP000034601"/>
    </source>
</evidence>
<accession>A0A0G0X5Y8</accession>
<dbReference type="Proteomes" id="UP000034601">
    <property type="component" value="Unassembled WGS sequence"/>
</dbReference>
<dbReference type="PANTHER" id="PTHR43318">
    <property type="entry name" value="UDP-N-ACETYLGLUCOSAMINE 4,6-DEHYDRATASE"/>
    <property type="match status" value="1"/>
</dbReference>
<dbReference type="PANTHER" id="PTHR43318:SF1">
    <property type="entry name" value="POLYSACCHARIDE BIOSYNTHESIS PROTEIN EPSC-RELATED"/>
    <property type="match status" value="1"/>
</dbReference>
<comment type="caution">
    <text evidence="3">The sequence shown here is derived from an EMBL/GenBank/DDBJ whole genome shotgun (WGS) entry which is preliminary data.</text>
</comment>
<dbReference type="Pfam" id="PF13727">
    <property type="entry name" value="CoA_binding_3"/>
    <property type="match status" value="1"/>
</dbReference>
<dbReference type="PATRIC" id="fig|1618424.3.peg.719"/>
<dbReference type="SUPFAM" id="SSF51735">
    <property type="entry name" value="NAD(P)-binding Rossmann-fold domains"/>
    <property type="match status" value="2"/>
</dbReference>
<sequence length="503" mass="56009">MVDRQVRNKRSIIVGAGVAGKELVDQLKGYHSLGYKITGFIDDNETKQGKKIKGIPVIGKTSQLENLISQHEVGNVFIAIPSAQGSLIRSIVNSCQKAKVTFRIVPRTLEIVRGKVHLESVRSVSIEDVLGRAILKSEQTELKKIFKGKRILVTGAAGSIGSELSRQLAQFEPEILVMFDWWENGLFELSQELSDHQNRVKQKMVVGNIQDRAKVEWVFDKFTPQVIFHAAAFKHVPLMEEHPEEAVKDNIYGTKILAEIAGEKKAEKFIFISTDKAVNPTSVMGATKAFAELLIRYFNKVYSTKYSSVRFGNVMGSNGSVVPLFQKQIARGGPVTVTHPEMVRFFMSIPEAVQLILQAAKMGKGGEIFVLDMGEPVKIMDLAKTMIRLAGFEPEKEIPIKIIGTRPGEKIFEEVLAKEEEIKKTSNNLIFVTKNVLKIDDKALLATLGRLIVLSQTQDRCGIIQELTKILPTYGKIPASHLRNDPGKPLLTKIPDPDVFQQI</sequence>
<protein>
    <submittedName>
        <fullName evidence="3">Putative nucleoside-diphosphate sugar epimerase</fullName>
    </submittedName>
</protein>
<comment type="similarity">
    <text evidence="1">Belongs to the polysaccharide synthase family.</text>
</comment>
<dbReference type="AlphaFoldDB" id="A0A0G0X5Y8"/>
<organism evidence="3 4">
    <name type="scientific">Candidatus Daviesbacteria bacterium GW2011_GWA2_40_9</name>
    <dbReference type="NCBI Taxonomy" id="1618424"/>
    <lineage>
        <taxon>Bacteria</taxon>
        <taxon>Candidatus Daviesiibacteriota</taxon>
    </lineage>
</organism>
<dbReference type="EMBL" id="LCAB01000008">
    <property type="protein sequence ID" value="KKR83057.1"/>
    <property type="molecule type" value="Genomic_DNA"/>
</dbReference>
<dbReference type="Pfam" id="PF02719">
    <property type="entry name" value="Polysacc_synt_2"/>
    <property type="match status" value="1"/>
</dbReference>
<reference evidence="3 4" key="1">
    <citation type="journal article" date="2015" name="Nature">
        <title>rRNA introns, odd ribosomes, and small enigmatic genomes across a large radiation of phyla.</title>
        <authorList>
            <person name="Brown C.T."/>
            <person name="Hug L.A."/>
            <person name="Thomas B.C."/>
            <person name="Sharon I."/>
            <person name="Castelle C.J."/>
            <person name="Singh A."/>
            <person name="Wilkins M.J."/>
            <person name="Williams K.H."/>
            <person name="Banfield J.F."/>
        </authorList>
    </citation>
    <scope>NUCLEOTIDE SEQUENCE [LARGE SCALE GENOMIC DNA]</scope>
</reference>
<feature type="domain" description="Polysaccharide biosynthesis protein CapD-like" evidence="2">
    <location>
        <begin position="151"/>
        <end position="433"/>
    </location>
</feature>
<evidence type="ECO:0000259" key="2">
    <source>
        <dbReference type="Pfam" id="PF02719"/>
    </source>
</evidence>
<dbReference type="Gene3D" id="3.40.50.720">
    <property type="entry name" value="NAD(P)-binding Rossmann-like Domain"/>
    <property type="match status" value="2"/>
</dbReference>
<dbReference type="InterPro" id="IPR036291">
    <property type="entry name" value="NAD(P)-bd_dom_sf"/>
</dbReference>
<dbReference type="InterPro" id="IPR051203">
    <property type="entry name" value="Polysaccharide_Synthase-Rel"/>
</dbReference>
<dbReference type="InterPro" id="IPR003869">
    <property type="entry name" value="Polysac_CapD-like"/>
</dbReference>
<gene>
    <name evidence="3" type="ORF">UU29_C0008G0166</name>
</gene>
<evidence type="ECO:0000313" key="3">
    <source>
        <dbReference type="EMBL" id="KKR83057.1"/>
    </source>
</evidence>
<proteinExistence type="inferred from homology"/>